<evidence type="ECO:0000313" key="1">
    <source>
        <dbReference type="EMBL" id="VDI07521.1"/>
    </source>
</evidence>
<reference evidence="1" key="1">
    <citation type="submission" date="2018-11" db="EMBL/GenBank/DDBJ databases">
        <authorList>
            <person name="Alioto T."/>
            <person name="Alioto T."/>
        </authorList>
    </citation>
    <scope>NUCLEOTIDE SEQUENCE</scope>
</reference>
<protein>
    <submittedName>
        <fullName evidence="1">Uncharacterized protein</fullName>
    </submittedName>
</protein>
<accession>A0A8B6CNI5</accession>
<keyword evidence="2" id="KW-1185">Reference proteome</keyword>
<proteinExistence type="predicted"/>
<dbReference type="AlphaFoldDB" id="A0A8B6CNI5"/>
<name>A0A8B6CNI5_MYTGA</name>
<comment type="caution">
    <text evidence="1">The sequence shown here is derived from an EMBL/GenBank/DDBJ whole genome shotgun (WGS) entry which is preliminary data.</text>
</comment>
<organism evidence="1 2">
    <name type="scientific">Mytilus galloprovincialis</name>
    <name type="common">Mediterranean mussel</name>
    <dbReference type="NCBI Taxonomy" id="29158"/>
    <lineage>
        <taxon>Eukaryota</taxon>
        <taxon>Metazoa</taxon>
        <taxon>Spiralia</taxon>
        <taxon>Lophotrochozoa</taxon>
        <taxon>Mollusca</taxon>
        <taxon>Bivalvia</taxon>
        <taxon>Autobranchia</taxon>
        <taxon>Pteriomorphia</taxon>
        <taxon>Mytilida</taxon>
        <taxon>Mytiloidea</taxon>
        <taxon>Mytilidae</taxon>
        <taxon>Mytilinae</taxon>
        <taxon>Mytilus</taxon>
    </lineage>
</organism>
<gene>
    <name evidence="1" type="ORF">MGAL_10B085029</name>
</gene>
<dbReference type="EMBL" id="UYJE01002069">
    <property type="protein sequence ID" value="VDI07521.1"/>
    <property type="molecule type" value="Genomic_DNA"/>
</dbReference>
<evidence type="ECO:0000313" key="2">
    <source>
        <dbReference type="Proteomes" id="UP000596742"/>
    </source>
</evidence>
<dbReference type="Proteomes" id="UP000596742">
    <property type="component" value="Unassembled WGS sequence"/>
</dbReference>
<sequence length="63" mass="7218">MMASHTGYKCIDHQERSSIISPKFQVCDCPTGRQCNSVKDEQLNDIYECSKEHNDGLNLDKKK</sequence>